<dbReference type="GO" id="GO:0045505">
    <property type="term" value="F:dynein intermediate chain binding"/>
    <property type="evidence" value="ECO:0007669"/>
    <property type="project" value="InterPro"/>
</dbReference>
<dbReference type="Gene3D" id="3.40.50.300">
    <property type="entry name" value="P-loop containing nucleotide triphosphate hydrolases"/>
    <property type="match status" value="1"/>
</dbReference>
<organism evidence="2 3">
    <name type="scientific">Symbiodinium pilosum</name>
    <name type="common">Dinoflagellate</name>
    <dbReference type="NCBI Taxonomy" id="2952"/>
    <lineage>
        <taxon>Eukaryota</taxon>
        <taxon>Sar</taxon>
        <taxon>Alveolata</taxon>
        <taxon>Dinophyceae</taxon>
        <taxon>Suessiales</taxon>
        <taxon>Symbiodiniaceae</taxon>
        <taxon>Symbiodinium</taxon>
    </lineage>
</organism>
<protein>
    <submittedName>
        <fullName evidence="2">Dnah1 protein</fullName>
    </submittedName>
</protein>
<accession>A0A812IXU2</accession>
<dbReference type="Proteomes" id="UP000649617">
    <property type="component" value="Unassembled WGS sequence"/>
</dbReference>
<keyword evidence="3" id="KW-1185">Reference proteome</keyword>
<dbReference type="EMBL" id="CAJNIZ010001514">
    <property type="protein sequence ID" value="CAE7192744.1"/>
    <property type="molecule type" value="Genomic_DNA"/>
</dbReference>
<dbReference type="GO" id="GO:0030286">
    <property type="term" value="C:dynein complex"/>
    <property type="evidence" value="ECO:0007669"/>
    <property type="project" value="InterPro"/>
</dbReference>
<dbReference type="InterPro" id="IPR027417">
    <property type="entry name" value="P-loop_NTPase"/>
</dbReference>
<reference evidence="2" key="1">
    <citation type="submission" date="2021-02" db="EMBL/GenBank/DDBJ databases">
        <authorList>
            <person name="Dougan E. K."/>
            <person name="Rhodes N."/>
            <person name="Thang M."/>
            <person name="Chan C."/>
        </authorList>
    </citation>
    <scope>NUCLEOTIDE SEQUENCE</scope>
</reference>
<evidence type="ECO:0000259" key="1">
    <source>
        <dbReference type="Pfam" id="PF12780"/>
    </source>
</evidence>
<dbReference type="PANTHER" id="PTHR22878">
    <property type="entry name" value="DYNEIN HEAVY CHAIN 6, AXONEMAL-LIKE-RELATED"/>
    <property type="match status" value="1"/>
</dbReference>
<dbReference type="GO" id="GO:0007018">
    <property type="term" value="P:microtubule-based movement"/>
    <property type="evidence" value="ECO:0007669"/>
    <property type="project" value="InterPro"/>
</dbReference>
<dbReference type="Pfam" id="PF12780">
    <property type="entry name" value="AAA_8"/>
    <property type="match status" value="1"/>
</dbReference>
<dbReference type="InterPro" id="IPR024317">
    <property type="entry name" value="Dynein_heavy_chain_D4_dom"/>
</dbReference>
<comment type="caution">
    <text evidence="2">The sequence shown here is derived from an EMBL/GenBank/DDBJ whole genome shotgun (WGS) entry which is preliminary data.</text>
</comment>
<name>A0A812IXU2_SYMPI</name>
<evidence type="ECO:0000313" key="2">
    <source>
        <dbReference type="EMBL" id="CAE7192744.1"/>
    </source>
</evidence>
<dbReference type="Gene3D" id="1.20.920.30">
    <property type="match status" value="1"/>
</dbReference>
<dbReference type="GO" id="GO:0051959">
    <property type="term" value="F:dynein light intermediate chain binding"/>
    <property type="evidence" value="ECO:0007669"/>
    <property type="project" value="InterPro"/>
</dbReference>
<feature type="domain" description="Dynein heavy chain AAA module D4" evidence="1">
    <location>
        <begin position="80"/>
        <end position="127"/>
    </location>
</feature>
<dbReference type="AlphaFoldDB" id="A0A812IXU2"/>
<dbReference type="OrthoDB" id="424310at2759"/>
<gene>
    <name evidence="2" type="primary">Dnah1</name>
    <name evidence="2" type="ORF">SPIL2461_LOCUS1542</name>
</gene>
<sequence length="128" mass="14794">MWDRLINEEDNAWFNELLREKLQEHFKKQWSAVIKQEPLIFIDFADSKAPYYQQVVDYEQLNDVLKNRLMDYNSMAKRSMELVLFMAAAQHICRIVRVLKTPLGNSLLVGVGGSGRKSLASLATFVAE</sequence>
<dbReference type="InterPro" id="IPR026983">
    <property type="entry name" value="DHC"/>
</dbReference>
<proteinExistence type="predicted"/>
<evidence type="ECO:0000313" key="3">
    <source>
        <dbReference type="Proteomes" id="UP000649617"/>
    </source>
</evidence>